<comment type="similarity">
    <text evidence="1">Belongs to the transposase IS21/IS408/IS1162 family.</text>
</comment>
<dbReference type="SUPFAM" id="SSF46689">
    <property type="entry name" value="Homeodomain-like"/>
    <property type="match status" value="1"/>
</dbReference>
<reference evidence="3 4" key="1">
    <citation type="submission" date="2019-03" db="EMBL/GenBank/DDBJ databases">
        <title>Genomic Encyclopedia of Type Strains, Phase IV (KMG-IV): sequencing the most valuable type-strain genomes for metagenomic binning, comparative biology and taxonomic classification.</title>
        <authorList>
            <person name="Goeker M."/>
        </authorList>
    </citation>
    <scope>NUCLEOTIDE SEQUENCE [LARGE SCALE GENOMIC DNA]</scope>
    <source>
        <strain evidence="3 4">DSM 654</strain>
    </source>
</reference>
<evidence type="ECO:0000313" key="4">
    <source>
        <dbReference type="Proteomes" id="UP000295110"/>
    </source>
</evidence>
<dbReference type="OrthoDB" id="3542865at2"/>
<feature type="domain" description="Integrase catalytic" evidence="2">
    <location>
        <begin position="114"/>
        <end position="289"/>
    </location>
</feature>
<evidence type="ECO:0000313" key="3">
    <source>
        <dbReference type="EMBL" id="TCU81242.1"/>
    </source>
</evidence>
<dbReference type="AlphaFoldDB" id="A0A4R3U7M2"/>
<accession>A0A4R3U7M2</accession>
<sequence length="500" mass="55902">MVISADMNAQILRLYQAERWRVGTIARQLHVHRDTVRRVLAQAGLAPPATLLRPSRVDPFRPFILQTLAKFPTLTAARLFDMVHERGYRGSPDHFRHLVATLRPRPPAQAYLRLRTLPGEQAQVDWGHFGHLAVGRARRPLMAFVMVLSYSRRIFLRFFLDARMDSFLRGHVEAFAAYGGCARVLLYDNLKSAVLERIGDAVRFNPELLKFAAHHRFEPRPVAVARGNEKGRVERSIRYIREAFFAAREFADLDDLNAQARSWCEGLASDRRWPEDGALSVRQAFEGERASLLALPTQDYPLGERVAVQVGKTPYVRFDLNDYSVPHAHVRRTLAVLADEARVRVFDGAAEIARHARSYDAGAQIEDPAHVDALVQHKRRARGHRGVDRVSRAVPAASRLLAQAAARGENLGSITAALLRLLDRYGASALQAAIDSALAQGVPHPNAVRLALERAREEQGLPPPTALHLSEDVARRDAPVRSHALASYDRIVSVDEGEQL</sequence>
<dbReference type="PANTHER" id="PTHR35004">
    <property type="entry name" value="TRANSPOSASE RV3428C-RELATED"/>
    <property type="match status" value="1"/>
</dbReference>
<dbReference type="GO" id="GO:0015074">
    <property type="term" value="P:DNA integration"/>
    <property type="evidence" value="ECO:0007669"/>
    <property type="project" value="InterPro"/>
</dbReference>
<dbReference type="GO" id="GO:0003676">
    <property type="term" value="F:nucleic acid binding"/>
    <property type="evidence" value="ECO:0007669"/>
    <property type="project" value="InterPro"/>
</dbReference>
<proteinExistence type="inferred from homology"/>
<dbReference type="EMBL" id="SMBU01000086">
    <property type="protein sequence ID" value="TCU81242.1"/>
    <property type="molecule type" value="Genomic_DNA"/>
</dbReference>
<organism evidence="3 4">
    <name type="scientific">Roseateles saccharophilus</name>
    <name type="common">Pseudomonas saccharophila</name>
    <dbReference type="NCBI Taxonomy" id="304"/>
    <lineage>
        <taxon>Bacteria</taxon>
        <taxon>Pseudomonadati</taxon>
        <taxon>Pseudomonadota</taxon>
        <taxon>Betaproteobacteria</taxon>
        <taxon>Burkholderiales</taxon>
        <taxon>Sphaerotilaceae</taxon>
        <taxon>Roseateles</taxon>
    </lineage>
</organism>
<comment type="caution">
    <text evidence="3">The sequence shown here is derived from an EMBL/GenBank/DDBJ whole genome shotgun (WGS) entry which is preliminary data.</text>
</comment>
<name>A0A4R3U7M2_ROSSA</name>
<dbReference type="PROSITE" id="PS50994">
    <property type="entry name" value="INTEGRASE"/>
    <property type="match status" value="1"/>
</dbReference>
<evidence type="ECO:0000259" key="2">
    <source>
        <dbReference type="PROSITE" id="PS50994"/>
    </source>
</evidence>
<dbReference type="Gene3D" id="3.30.420.10">
    <property type="entry name" value="Ribonuclease H-like superfamily/Ribonuclease H"/>
    <property type="match status" value="1"/>
</dbReference>
<dbReference type="NCBIfam" id="NF033546">
    <property type="entry name" value="transpos_IS21"/>
    <property type="match status" value="1"/>
</dbReference>
<dbReference type="InterPro" id="IPR054353">
    <property type="entry name" value="IstA-like_C"/>
</dbReference>
<gene>
    <name evidence="3" type="ORF">EV671_10862</name>
</gene>
<dbReference type="Pfam" id="PF22483">
    <property type="entry name" value="Mu-transpos_C_2"/>
    <property type="match status" value="1"/>
</dbReference>
<evidence type="ECO:0000256" key="1">
    <source>
        <dbReference type="ARBA" id="ARBA00009277"/>
    </source>
</evidence>
<dbReference type="InterPro" id="IPR001584">
    <property type="entry name" value="Integrase_cat-core"/>
</dbReference>
<keyword evidence="4" id="KW-1185">Reference proteome</keyword>
<dbReference type="InterPro" id="IPR012337">
    <property type="entry name" value="RNaseH-like_sf"/>
</dbReference>
<dbReference type="RefSeq" id="WP_132576877.1">
    <property type="nucleotide sequence ID" value="NZ_SGUF01000122.1"/>
</dbReference>
<dbReference type="InterPro" id="IPR036397">
    <property type="entry name" value="RNaseH_sf"/>
</dbReference>
<protein>
    <submittedName>
        <fullName evidence="3">Transposase</fullName>
    </submittedName>
</protein>
<dbReference type="SUPFAM" id="SSF53098">
    <property type="entry name" value="Ribonuclease H-like"/>
    <property type="match status" value="1"/>
</dbReference>
<dbReference type="InterPro" id="IPR009057">
    <property type="entry name" value="Homeodomain-like_sf"/>
</dbReference>
<dbReference type="Proteomes" id="UP000295110">
    <property type="component" value="Unassembled WGS sequence"/>
</dbReference>